<evidence type="ECO:0000256" key="1">
    <source>
        <dbReference type="SAM" id="MobiDB-lite"/>
    </source>
</evidence>
<feature type="region of interest" description="Disordered" evidence="1">
    <location>
        <begin position="142"/>
        <end position="178"/>
    </location>
</feature>
<evidence type="ECO:0000259" key="3">
    <source>
        <dbReference type="Pfam" id="PF07587"/>
    </source>
</evidence>
<name>A0ABX5Y3U0_9BACT</name>
<dbReference type="Pfam" id="PF07583">
    <property type="entry name" value="PSCyt2"/>
    <property type="match status" value="1"/>
</dbReference>
<dbReference type="Proteomes" id="UP000318081">
    <property type="component" value="Chromosome"/>
</dbReference>
<keyword evidence="6" id="KW-1185">Reference proteome</keyword>
<dbReference type="InterPro" id="IPR011444">
    <property type="entry name" value="DUF1549"/>
</dbReference>
<feature type="domain" description="Cytochrome C Planctomycete-type" evidence="4">
    <location>
        <begin position="60"/>
        <end position="118"/>
    </location>
</feature>
<dbReference type="PANTHER" id="PTHR35889:SF3">
    <property type="entry name" value="F-BOX DOMAIN-CONTAINING PROTEIN"/>
    <property type="match status" value="1"/>
</dbReference>
<dbReference type="InterPro" id="IPR022655">
    <property type="entry name" value="DUF1553"/>
</dbReference>
<dbReference type="Gene3D" id="2.60.120.200">
    <property type="match status" value="1"/>
</dbReference>
<feature type="domain" description="DUF1553" evidence="3">
    <location>
        <begin position="716"/>
        <end position="966"/>
    </location>
</feature>
<dbReference type="EMBL" id="CP036432">
    <property type="protein sequence ID" value="QDV88445.1"/>
    <property type="molecule type" value="Genomic_DNA"/>
</dbReference>
<evidence type="ECO:0000313" key="6">
    <source>
        <dbReference type="Proteomes" id="UP000318081"/>
    </source>
</evidence>
<evidence type="ECO:0000259" key="4">
    <source>
        <dbReference type="Pfam" id="PF07635"/>
    </source>
</evidence>
<organism evidence="5 6">
    <name type="scientific">Stieleria magnilauensis</name>
    <dbReference type="NCBI Taxonomy" id="2527963"/>
    <lineage>
        <taxon>Bacteria</taxon>
        <taxon>Pseudomonadati</taxon>
        <taxon>Planctomycetota</taxon>
        <taxon>Planctomycetia</taxon>
        <taxon>Pirellulales</taxon>
        <taxon>Pirellulaceae</taxon>
        <taxon>Stieleria</taxon>
    </lineage>
</organism>
<dbReference type="InterPro" id="IPR011429">
    <property type="entry name" value="Cyt_c_Planctomycete-type"/>
</dbReference>
<protein>
    <submittedName>
        <fullName evidence="5">Planctomycete cytochrome C</fullName>
    </submittedName>
</protein>
<evidence type="ECO:0000259" key="2">
    <source>
        <dbReference type="Pfam" id="PF07583"/>
    </source>
</evidence>
<gene>
    <name evidence="5" type="ORF">TBK1r_74780</name>
</gene>
<dbReference type="PANTHER" id="PTHR35889">
    <property type="entry name" value="CYCLOINULO-OLIGOSACCHARIDE FRUCTANOTRANSFERASE-RELATED"/>
    <property type="match status" value="1"/>
</dbReference>
<reference evidence="5 6" key="1">
    <citation type="submission" date="2019-02" db="EMBL/GenBank/DDBJ databases">
        <title>Deep-cultivation of Planctomycetes and their phenomic and genomic characterization uncovers novel biology.</title>
        <authorList>
            <person name="Wiegand S."/>
            <person name="Jogler M."/>
            <person name="Boedeker C."/>
            <person name="Pinto D."/>
            <person name="Vollmers J."/>
            <person name="Rivas-Marin E."/>
            <person name="Kohn T."/>
            <person name="Peeters S.H."/>
            <person name="Heuer A."/>
            <person name="Rast P."/>
            <person name="Oberbeckmann S."/>
            <person name="Bunk B."/>
            <person name="Jeske O."/>
            <person name="Meyerdierks A."/>
            <person name="Storesund J.E."/>
            <person name="Kallscheuer N."/>
            <person name="Luecker S."/>
            <person name="Lage O.M."/>
            <person name="Pohl T."/>
            <person name="Merkel B.J."/>
            <person name="Hornburger P."/>
            <person name="Mueller R.-W."/>
            <person name="Bruemmer F."/>
            <person name="Labrenz M."/>
            <person name="Spormann A.M."/>
            <person name="Op den Camp H."/>
            <person name="Overmann J."/>
            <person name="Amann R."/>
            <person name="Jetten M.S.M."/>
            <person name="Mascher T."/>
            <person name="Medema M.H."/>
            <person name="Devos D.P."/>
            <person name="Kaster A.-K."/>
            <person name="Ovreas L."/>
            <person name="Rohde M."/>
            <person name="Galperin M.Y."/>
            <person name="Jogler C."/>
        </authorList>
    </citation>
    <scope>NUCLEOTIDE SEQUENCE [LARGE SCALE GENOMIC DNA]</scope>
    <source>
        <strain evidence="5 6">TBK1r</strain>
    </source>
</reference>
<dbReference type="Pfam" id="PF07587">
    <property type="entry name" value="PSD1"/>
    <property type="match status" value="1"/>
</dbReference>
<dbReference type="SUPFAM" id="SSF49899">
    <property type="entry name" value="Concanavalin A-like lectins/glucanases"/>
    <property type="match status" value="1"/>
</dbReference>
<feature type="domain" description="DUF1549" evidence="2">
    <location>
        <begin position="185"/>
        <end position="399"/>
    </location>
</feature>
<evidence type="ECO:0000313" key="5">
    <source>
        <dbReference type="EMBL" id="QDV88445.1"/>
    </source>
</evidence>
<dbReference type="Pfam" id="PF13385">
    <property type="entry name" value="Laminin_G_3"/>
    <property type="match status" value="1"/>
</dbReference>
<dbReference type="Pfam" id="PF07635">
    <property type="entry name" value="PSCyt1"/>
    <property type="match status" value="1"/>
</dbReference>
<accession>A0ABX5Y3U0</accession>
<sequence length="1008" mass="111668">MVFPPPPRPRLCNAAAVTPHRITAAVFFLSWAIVLGSPAPADNQLEFFEKKIRPVLVKHCYECHSADSDELGGKLRVDNRQSMLAGGESGPVLLAGSPDESLIIQALRYDGLEMPPEEPLPATIIKDFETWVSLGAVDPRDQPLADASSRAEPNAADDESLWSFVPRQDPPVPSVNDSDWARDSIDRFVLSSMRQIGLHPTDDADPRKLVRRLYHDLIGLRPTQADIEAFLVDFDRHGVEATARLVDRLLNSPQYGVRWGRHWLDVARYGESNGDDGLGRNATFPNAWRYRDYVIESFNQDVPYDRFLTEQIAGDLLPAATAQQRNRQLIATGFLAIGSKPAVAMNKNFAMDVVDDQINVVCTGVLGLSVACARCHDHKHDPIPTKDYYALAGIFRSTETLYGAAGNEKLTAPPTPLHELHADLQATRKQPDRTSPPKLPAAYSEFINALEPKLHATLESKPDELVLQGEADFSAATFAEVNDTRFTGRFDQPTESYSVSFWFRNAVNNDARPITAYLFSRAALDDKTLPGDHLGIGGKHDKSRSGKLFVFNGNVKKTSIVGSTVIPRNSWNHVALVRAGNQVKVFLNGRLEIASEIEATFATSLDYCLAARSDKFAPLTGNIGQFTLLSRALSDDEVIDLHRSSGQPRGVRPSSPLGFAMGVREKAKPTDCKIHINGEGTKLGPSVTRGVLTAYRNVSEDGFNDISITIGSDRSGRAELAEWLTHPDHPQTARVIVNRIWMHLFGRGIVTTPDDFGVYGARPSHPELLDHLANRFVREGWSIKRMIRAIVLSRTYGLSSLADSGMTEQDPENIWLSRHARKRLDAESLRDSMLQASGRLDYAPAKGSAIETLDTLINWPPGASTDLHRQSHHRSVYLCMLRHASPQELAAFDLPDGVSVRGKRDVTTLPTQSLFLINSVFAVEQSRELARRVLDDDVRDDGDRLRAIFSAVLGRDPSESERDRSFAYLRTTEATLAGGDEDRDRCRLHAWASLAQALMTTNEFRYVD</sequence>
<dbReference type="InterPro" id="IPR013320">
    <property type="entry name" value="ConA-like_dom_sf"/>
</dbReference>
<proteinExistence type="predicted"/>